<feature type="transmembrane region" description="Helical" evidence="3">
    <location>
        <begin position="240"/>
        <end position="258"/>
    </location>
</feature>
<feature type="compositionally biased region" description="Low complexity" evidence="2">
    <location>
        <begin position="46"/>
        <end position="61"/>
    </location>
</feature>
<feature type="compositionally biased region" description="Polar residues" evidence="2">
    <location>
        <begin position="1"/>
        <end position="13"/>
    </location>
</feature>
<feature type="compositionally biased region" description="Acidic residues" evidence="2">
    <location>
        <begin position="78"/>
        <end position="100"/>
    </location>
</feature>
<dbReference type="PROSITE" id="PS50102">
    <property type="entry name" value="RRM"/>
    <property type="match status" value="1"/>
</dbReference>
<dbReference type="InterPro" id="IPR045122">
    <property type="entry name" value="Csc1-like"/>
</dbReference>
<dbReference type="GO" id="GO:0005227">
    <property type="term" value="F:calcium-activated cation channel activity"/>
    <property type="evidence" value="ECO:0007669"/>
    <property type="project" value="InterPro"/>
</dbReference>
<evidence type="ECO:0000259" key="4">
    <source>
        <dbReference type="PROSITE" id="PS50102"/>
    </source>
</evidence>
<gene>
    <name evidence="5" type="ORF">M0812_24624</name>
</gene>
<evidence type="ECO:0000313" key="5">
    <source>
        <dbReference type="EMBL" id="KAJ3429279.1"/>
    </source>
</evidence>
<proteinExistence type="predicted"/>
<accession>A0AAV7YP98</accession>
<feature type="transmembrane region" description="Helical" evidence="3">
    <location>
        <begin position="571"/>
        <end position="593"/>
    </location>
</feature>
<dbReference type="SUPFAM" id="SSF54928">
    <property type="entry name" value="RNA-binding domain, RBD"/>
    <property type="match status" value="1"/>
</dbReference>
<evidence type="ECO:0000256" key="3">
    <source>
        <dbReference type="SAM" id="Phobius"/>
    </source>
</evidence>
<feature type="domain" description="RRM" evidence="4">
    <location>
        <begin position="282"/>
        <end position="444"/>
    </location>
</feature>
<name>A0AAV7YP98_9EUKA</name>
<dbReference type="InterPro" id="IPR012677">
    <property type="entry name" value="Nucleotide-bd_a/b_plait_sf"/>
</dbReference>
<feature type="transmembrane region" description="Helical" evidence="3">
    <location>
        <begin position="714"/>
        <end position="735"/>
    </location>
</feature>
<feature type="compositionally biased region" description="Basic and acidic residues" evidence="2">
    <location>
        <begin position="14"/>
        <end position="45"/>
    </location>
</feature>
<dbReference type="PANTHER" id="PTHR13018">
    <property type="entry name" value="PROBABLE MEMBRANE PROTEIN DUF221-RELATED"/>
    <property type="match status" value="1"/>
</dbReference>
<dbReference type="AlphaFoldDB" id="A0AAV7YP98"/>
<dbReference type="GO" id="GO:0005886">
    <property type="term" value="C:plasma membrane"/>
    <property type="evidence" value="ECO:0007669"/>
    <property type="project" value="TreeGrafter"/>
</dbReference>
<dbReference type="GO" id="GO:0003723">
    <property type="term" value="F:RNA binding"/>
    <property type="evidence" value="ECO:0007669"/>
    <property type="project" value="UniProtKB-UniRule"/>
</dbReference>
<reference evidence="5" key="1">
    <citation type="submission" date="2022-08" db="EMBL/GenBank/DDBJ databases">
        <title>Novel sulphate-reducing endosymbionts in the free-living metamonad Anaeramoeba.</title>
        <authorList>
            <person name="Jerlstrom-Hultqvist J."/>
            <person name="Cepicka I."/>
            <person name="Gallot-Lavallee L."/>
            <person name="Salas-Leiva D."/>
            <person name="Curtis B.A."/>
            <person name="Zahonova K."/>
            <person name="Pipaliya S."/>
            <person name="Dacks J."/>
            <person name="Roger A.J."/>
        </authorList>
    </citation>
    <scope>NUCLEOTIDE SEQUENCE</scope>
    <source>
        <strain evidence="5">Busselton2</strain>
    </source>
</reference>
<dbReference type="SMART" id="SM00360">
    <property type="entry name" value="RRM"/>
    <property type="match status" value="1"/>
</dbReference>
<dbReference type="CDD" id="cd00590">
    <property type="entry name" value="RRM_SF"/>
    <property type="match status" value="1"/>
</dbReference>
<feature type="region of interest" description="Disordered" evidence="2">
    <location>
        <begin position="1"/>
        <end position="120"/>
    </location>
</feature>
<protein>
    <submittedName>
        <fullName evidence="5">Transmembrane protein</fullName>
    </submittedName>
</protein>
<feature type="transmembrane region" description="Helical" evidence="3">
    <location>
        <begin position="190"/>
        <end position="208"/>
    </location>
</feature>
<feature type="transmembrane region" description="Helical" evidence="3">
    <location>
        <begin position="465"/>
        <end position="485"/>
    </location>
</feature>
<feature type="transmembrane region" description="Helical" evidence="3">
    <location>
        <begin position="689"/>
        <end position="708"/>
    </location>
</feature>
<feature type="transmembrane region" description="Helical" evidence="3">
    <location>
        <begin position="497"/>
        <end position="519"/>
    </location>
</feature>
<keyword evidence="3 5" id="KW-0812">Transmembrane</keyword>
<evidence type="ECO:0000313" key="6">
    <source>
        <dbReference type="Proteomes" id="UP001146793"/>
    </source>
</evidence>
<keyword evidence="3" id="KW-1133">Transmembrane helix</keyword>
<keyword evidence="3" id="KW-0472">Membrane</keyword>
<keyword evidence="1" id="KW-0694">RNA-binding</keyword>
<dbReference type="Gene3D" id="3.30.70.330">
    <property type="match status" value="1"/>
</dbReference>
<dbReference type="PANTHER" id="PTHR13018:SF5">
    <property type="entry name" value="RE44586P"/>
    <property type="match status" value="1"/>
</dbReference>
<dbReference type="EMBL" id="JANTQA010000057">
    <property type="protein sequence ID" value="KAJ3429279.1"/>
    <property type="molecule type" value="Genomic_DNA"/>
</dbReference>
<feature type="transmembrane region" description="Helical" evidence="3">
    <location>
        <begin position="540"/>
        <end position="559"/>
    </location>
</feature>
<dbReference type="Proteomes" id="UP001146793">
    <property type="component" value="Unassembled WGS sequence"/>
</dbReference>
<evidence type="ECO:0000256" key="2">
    <source>
        <dbReference type="SAM" id="MobiDB-lite"/>
    </source>
</evidence>
<evidence type="ECO:0000256" key="1">
    <source>
        <dbReference type="PROSITE-ProRule" id="PRU00176"/>
    </source>
</evidence>
<dbReference type="InterPro" id="IPR035979">
    <property type="entry name" value="RBD_domain_sf"/>
</dbReference>
<dbReference type="Pfam" id="PF00076">
    <property type="entry name" value="RRM_1"/>
    <property type="match status" value="1"/>
</dbReference>
<feature type="compositionally biased region" description="Basic and acidic residues" evidence="2">
    <location>
        <begin position="101"/>
        <end position="120"/>
    </location>
</feature>
<sequence>MSKTSDTSSSEKPNITEEKKEIKLESDTSSDKENSSRGSKKKETGSKSTSETENSELSEQSGSSEKIKLKKINLSEKDDLDENSNEEDEDEDQDEQDDLELEKNKDKGTHTKKDPLEELKEQRKELDKITIKGNLKEAVKRANQFCLENSVHSKRKDNTLKRASIFTKMLDFKRMGLGVYLYFSFYRELLLLYLFLMCAGAAYIYLYWNDNSDYYNDRTEWISFVNKSSFGQTQVKTFEYSVAIEVVLVVLLNLWKTMGEFYLFLRKKAAYSHPDNLSPAHFTIFLTNLPKEITKQRVRKAFSKFGKIKYITFIDSNLKLIGASNKLNQFYIKRSEIMLKKFTWNLKKKRLIGDEIFDKKQLPRKVKQLNKKIDKYYEKVEEYNLDTKIRKPIVFVTFNSVASAINSISAYEKLKGFKIKKRVSVTWIIKNKKGKPIKVSRAFNPEDYIFQNIRYTKWQRLKRSFFLNIVSLPLIFTTAGFIYLIKNDPSGLFEKSAFAMDYLISTVIFLISWLSKKILKKTSTFRKSETITQYEGSQMGYIVAFQALNIIIPLILNYWSSEDFFGETSTIIFINALYSGFVSPTIFIFFRLYKKHCKRYKGRKKYSQYLLNQAYAPRKFELRNFYFTILRNLSFNLIFVSFYPSVVLPCLLSLPYIYLLHKFLILRYYAKPIGYSEIIHQNVIKQIQFLFYIHFACYLLIVVTRIDNFFGQEWYVLFVISAAVLLAIFIAFKFVTKVIKVVFLCCCPSIKKISDKKLKKFREAPRFSQLYSRNLYQFVDWKELFGVKSFKQLKKKLKLENFNKENFKQNSSKDED</sequence>
<dbReference type="InterPro" id="IPR000504">
    <property type="entry name" value="RRM_dom"/>
</dbReference>
<organism evidence="5 6">
    <name type="scientific">Anaeramoeba flamelloides</name>
    <dbReference type="NCBI Taxonomy" id="1746091"/>
    <lineage>
        <taxon>Eukaryota</taxon>
        <taxon>Metamonada</taxon>
        <taxon>Anaeramoebidae</taxon>
        <taxon>Anaeramoeba</taxon>
    </lineage>
</organism>
<comment type="caution">
    <text evidence="5">The sequence shown here is derived from an EMBL/GenBank/DDBJ whole genome shotgun (WGS) entry which is preliminary data.</text>
</comment>